<dbReference type="InterPro" id="IPR052202">
    <property type="entry name" value="Yeast_MetPath_Reg"/>
</dbReference>
<evidence type="ECO:0000256" key="6">
    <source>
        <dbReference type="ARBA" id="ARBA00023163"/>
    </source>
</evidence>
<dbReference type="InterPro" id="IPR001138">
    <property type="entry name" value="Zn2Cys6_DnaBD"/>
</dbReference>
<dbReference type="SMART" id="SM00066">
    <property type="entry name" value="GAL4"/>
    <property type="match status" value="1"/>
</dbReference>
<gene>
    <name evidence="10" type="ORF">B0A52_02358</name>
</gene>
<feature type="region of interest" description="Disordered" evidence="8">
    <location>
        <begin position="1"/>
        <end position="51"/>
    </location>
</feature>
<dbReference type="InterPro" id="IPR007219">
    <property type="entry name" value="XnlR_reg_dom"/>
</dbReference>
<keyword evidence="5" id="KW-0238">DNA-binding</keyword>
<accession>A0A438NC39</accession>
<feature type="compositionally biased region" description="Polar residues" evidence="8">
    <location>
        <begin position="9"/>
        <end position="20"/>
    </location>
</feature>
<comment type="caution">
    <text evidence="10">The sequence shown here is derived from an EMBL/GenBank/DDBJ whole genome shotgun (WGS) entry which is preliminary data.</text>
</comment>
<dbReference type="GO" id="GO:0045944">
    <property type="term" value="P:positive regulation of transcription by RNA polymerase II"/>
    <property type="evidence" value="ECO:0007669"/>
    <property type="project" value="TreeGrafter"/>
</dbReference>
<evidence type="ECO:0000259" key="9">
    <source>
        <dbReference type="PROSITE" id="PS50048"/>
    </source>
</evidence>
<dbReference type="CDD" id="cd00067">
    <property type="entry name" value="GAL4"/>
    <property type="match status" value="1"/>
</dbReference>
<dbReference type="Gene3D" id="4.10.240.10">
    <property type="entry name" value="Zn(2)-C6 fungal-type DNA-binding domain"/>
    <property type="match status" value="1"/>
</dbReference>
<dbReference type="GO" id="GO:0043565">
    <property type="term" value="F:sequence-specific DNA binding"/>
    <property type="evidence" value="ECO:0007669"/>
    <property type="project" value="TreeGrafter"/>
</dbReference>
<proteinExistence type="predicted"/>
<feature type="compositionally biased region" description="Polar residues" evidence="8">
    <location>
        <begin position="153"/>
        <end position="168"/>
    </location>
</feature>
<dbReference type="SUPFAM" id="SSF57701">
    <property type="entry name" value="Zn2/Cys6 DNA-binding domain"/>
    <property type="match status" value="1"/>
</dbReference>
<evidence type="ECO:0000256" key="8">
    <source>
        <dbReference type="SAM" id="MobiDB-lite"/>
    </source>
</evidence>
<dbReference type="OrthoDB" id="5373550at2759"/>
<sequence>MDSRRLRNTESSVKSLNPAESISRPPKRSRREELKPLSPTTSGGNAPAMHLPVSPFQLTRSVDVNFRSLSTCNRCRIRKHRCDQRLPACANCERIGEPCTGYGPVTKKEIPRSYVHHLEMRVTILESILDQHQILYPQANASTTSMVMDKTSNNPHMDNHMGSHTNETGPRELDNTGDSLEDLEMRKDSTRISPARVPLGDVSNSDSCTSSISLAHLAFSSMRSSVAVSCDPSRDTVTKRSLLEGTKFEDYRAVRLASPFPHRLLGLRLVHLYFHHSNPMYPILNRKEFRMLFDRACETQQCTVREQFLLHIVFAIGAAIHLTGDSSDWDDTKPAHKTHPVEIEEEQGRSQQVEPEDYYATAITYLESFLTSNAGRRRDRGLEELQAVLLLAAFALLRPASPGLWYIVGTALRRAVDLGLYSDDQGLSTSKDEDVDTEQTKSIKDFRRRLWWCAYSFDRLISACARQPCSVPDSIITTELPSLLDDDFVSPNSRDSTSNYSTDLSYKHVSHHYFRLRVLQSEILQVTQALQAQRAREQHNRNRSRPHGIRDPFLDYHGESITSLLQNPASLKLWRDDMERRLEHWRDTVPEESTSGVTFPTEYFDLNYWQTIIMLYSDRQNNTPSVSLTASYDHERASSAEAAWTVDEITANANEHMFLRIAEAGKAVLRVYRELHLRSLVNYTYLDTHQLFTAGNSFLSAVWLSPAVQQRFSVEDVDLTVLAATSVLNDLVEKCPHAAACRDALQKMSTTTLRRCRLSRSVKSSLSSRRIPHPRVGETDLTASSFQEISPAAGPHGTSEVSSHTGTASLTGERVASAIPYSSRVQHHRPRRATDVPGLIEHSNFNDPFTPDGPVISSITPTFSDGPALSDQCQAVAAAPSGAQGRDLDRREFATDLNNQYHDPDSVDNLLDMSWDDQCLRFDPSAQVGLFDGFFFGDVPDC</sequence>
<dbReference type="SMART" id="SM00906">
    <property type="entry name" value="Fungal_trans"/>
    <property type="match status" value="1"/>
</dbReference>
<dbReference type="EMBL" id="NAJM01000009">
    <property type="protein sequence ID" value="RVX73230.1"/>
    <property type="molecule type" value="Genomic_DNA"/>
</dbReference>
<dbReference type="PROSITE" id="PS00463">
    <property type="entry name" value="ZN2_CY6_FUNGAL_1"/>
    <property type="match status" value="1"/>
</dbReference>
<keyword evidence="7" id="KW-0539">Nucleus</keyword>
<evidence type="ECO:0000256" key="3">
    <source>
        <dbReference type="ARBA" id="ARBA00022833"/>
    </source>
</evidence>
<dbReference type="PANTHER" id="PTHR47782:SF1">
    <property type="entry name" value="PYRIMIDINE PATHWAY REGULATORY PROTEIN 1"/>
    <property type="match status" value="1"/>
</dbReference>
<dbReference type="InterPro" id="IPR036864">
    <property type="entry name" value="Zn2-C6_fun-type_DNA-bd_sf"/>
</dbReference>
<dbReference type="PROSITE" id="PS50048">
    <property type="entry name" value="ZN2_CY6_FUNGAL_2"/>
    <property type="match status" value="1"/>
</dbReference>
<evidence type="ECO:0000256" key="7">
    <source>
        <dbReference type="ARBA" id="ARBA00023242"/>
    </source>
</evidence>
<dbReference type="GO" id="GO:0008270">
    <property type="term" value="F:zinc ion binding"/>
    <property type="evidence" value="ECO:0007669"/>
    <property type="project" value="InterPro"/>
</dbReference>
<dbReference type="Pfam" id="PF00172">
    <property type="entry name" value="Zn_clus"/>
    <property type="match status" value="1"/>
</dbReference>
<keyword evidence="3" id="KW-0862">Zinc</keyword>
<dbReference type="GO" id="GO:0005634">
    <property type="term" value="C:nucleus"/>
    <property type="evidence" value="ECO:0007669"/>
    <property type="project" value="UniProtKB-SubCell"/>
</dbReference>
<keyword evidence="6" id="KW-0804">Transcription</keyword>
<feature type="region of interest" description="Disordered" evidence="8">
    <location>
        <begin position="153"/>
        <end position="173"/>
    </location>
</feature>
<dbReference type="GO" id="GO:0000981">
    <property type="term" value="F:DNA-binding transcription factor activity, RNA polymerase II-specific"/>
    <property type="evidence" value="ECO:0007669"/>
    <property type="project" value="InterPro"/>
</dbReference>
<evidence type="ECO:0000256" key="1">
    <source>
        <dbReference type="ARBA" id="ARBA00004123"/>
    </source>
</evidence>
<name>A0A438NC39_EXOME</name>
<reference evidence="10 11" key="1">
    <citation type="submission" date="2017-03" db="EMBL/GenBank/DDBJ databases">
        <title>Genomes of endolithic fungi from Antarctica.</title>
        <authorList>
            <person name="Coleine C."/>
            <person name="Masonjones S."/>
            <person name="Stajich J.E."/>
        </authorList>
    </citation>
    <scope>NUCLEOTIDE SEQUENCE [LARGE SCALE GENOMIC DNA]</scope>
    <source>
        <strain evidence="10 11">CCFEE 6314</strain>
    </source>
</reference>
<dbReference type="VEuPathDB" id="FungiDB:PV10_02852"/>
<keyword evidence="4" id="KW-0805">Transcription regulation</keyword>
<evidence type="ECO:0000256" key="2">
    <source>
        <dbReference type="ARBA" id="ARBA00022723"/>
    </source>
</evidence>
<comment type="subcellular location">
    <subcellularLocation>
        <location evidence="1">Nucleus</location>
    </subcellularLocation>
</comment>
<feature type="domain" description="Zn(2)-C6 fungal-type" evidence="9">
    <location>
        <begin position="71"/>
        <end position="100"/>
    </location>
</feature>
<dbReference type="AlphaFoldDB" id="A0A438NC39"/>
<dbReference type="GO" id="GO:0006351">
    <property type="term" value="P:DNA-templated transcription"/>
    <property type="evidence" value="ECO:0007669"/>
    <property type="project" value="InterPro"/>
</dbReference>
<dbReference type="CDD" id="cd12148">
    <property type="entry name" value="fungal_TF_MHR"/>
    <property type="match status" value="1"/>
</dbReference>
<evidence type="ECO:0000313" key="10">
    <source>
        <dbReference type="EMBL" id="RVX73230.1"/>
    </source>
</evidence>
<keyword evidence="2" id="KW-0479">Metal-binding</keyword>
<organism evidence="10 11">
    <name type="scientific">Exophiala mesophila</name>
    <name type="common">Black yeast-like fungus</name>
    <dbReference type="NCBI Taxonomy" id="212818"/>
    <lineage>
        <taxon>Eukaryota</taxon>
        <taxon>Fungi</taxon>
        <taxon>Dikarya</taxon>
        <taxon>Ascomycota</taxon>
        <taxon>Pezizomycotina</taxon>
        <taxon>Eurotiomycetes</taxon>
        <taxon>Chaetothyriomycetidae</taxon>
        <taxon>Chaetothyriales</taxon>
        <taxon>Herpotrichiellaceae</taxon>
        <taxon>Exophiala</taxon>
    </lineage>
</organism>
<evidence type="ECO:0000313" key="11">
    <source>
        <dbReference type="Proteomes" id="UP000288859"/>
    </source>
</evidence>
<feature type="region of interest" description="Disordered" evidence="8">
    <location>
        <begin position="789"/>
        <end position="812"/>
    </location>
</feature>
<dbReference type="PANTHER" id="PTHR47782">
    <property type="entry name" value="ZN(II)2CYS6 TRANSCRIPTION FACTOR (EUROFUNG)-RELATED"/>
    <property type="match status" value="1"/>
</dbReference>
<evidence type="ECO:0000256" key="5">
    <source>
        <dbReference type="ARBA" id="ARBA00023125"/>
    </source>
</evidence>
<protein>
    <recommendedName>
        <fullName evidence="9">Zn(2)-C6 fungal-type domain-containing protein</fullName>
    </recommendedName>
</protein>
<feature type="compositionally biased region" description="Polar residues" evidence="8">
    <location>
        <begin position="799"/>
        <end position="810"/>
    </location>
</feature>
<evidence type="ECO:0000256" key="4">
    <source>
        <dbReference type="ARBA" id="ARBA00023015"/>
    </source>
</evidence>
<dbReference type="Proteomes" id="UP000288859">
    <property type="component" value="Unassembled WGS sequence"/>
</dbReference>
<dbReference type="Pfam" id="PF04082">
    <property type="entry name" value="Fungal_trans"/>
    <property type="match status" value="1"/>
</dbReference>
<dbReference type="CDD" id="cd14723">
    <property type="entry name" value="ZIP_Ppr1"/>
    <property type="match status" value="1"/>
</dbReference>